<sequence>MSFRGGHRRGGTSPFGGGNAPFGSNSGGNTNDLVEVQIRNWKGGTKDDVINFIRRKSSINLQKVWIADPVLHASVKRHEGPLMAKLSGIKFAGAHLDVQVQDTGASSDTPNTIEALTNFLKSRYNPQIQMLDLTNMKGDPSLNAIGVFATASTSAKMFPALMTVASRQQGLQVESVNLAQNNLQEVTGITTLAQTFPGLKNLSLADNNIARVSGLDSWRHKFRQLRELILTGNPITATPTYKEDVMRLFPRLVMLDGVVVRDESQLDKLALPVKVKHTFFENPDVQGMSTGFLSSYFDLFDRDRSQLLQLYDDASVFSLSVNSSAPRVIAPGSQGPQAWSAYIPLSRNMQKVTTANARMNRLSVGGAQISRAFQRIPPTKHNLVSNPQQFCIDVWRTQGVRVPNDTGVVISIHGEYSEQTDRATAPRSFDRTFIVIPGPQGSMIVASDMLTVRPWSGSDGWKESNNTPGPSAPASTTNTPPPGAPGAPGAAAANNAMGHVPPELQGLNPDQLMMVQNLMAATRLNPRYARMCCEQANFNPAQAQALFDQSRANLPPDAFTM</sequence>
<dbReference type="SUPFAM" id="SSF52058">
    <property type="entry name" value="L domain-like"/>
    <property type="match status" value="1"/>
</dbReference>
<dbReference type="InterPro" id="IPR057125">
    <property type="entry name" value="NXF1/2/3/5-like_LRR"/>
</dbReference>
<feature type="domain" description="TAP-C" evidence="13">
    <location>
        <begin position="509"/>
        <end position="561"/>
    </location>
</feature>
<keyword evidence="7" id="KW-0509">mRNA transport</keyword>
<dbReference type="SMART" id="SM00804">
    <property type="entry name" value="TAP_C"/>
    <property type="match status" value="1"/>
</dbReference>
<dbReference type="GO" id="GO:0005634">
    <property type="term" value="C:nucleus"/>
    <property type="evidence" value="ECO:0007669"/>
    <property type="project" value="UniProtKB-SubCell"/>
</dbReference>
<dbReference type="AlphaFoldDB" id="A0A060T4E9"/>
<feature type="compositionally biased region" description="Basic residues" evidence="11">
    <location>
        <begin position="1"/>
        <end position="10"/>
    </location>
</feature>
<dbReference type="GO" id="GO:0003723">
    <property type="term" value="F:RNA binding"/>
    <property type="evidence" value="ECO:0007669"/>
    <property type="project" value="TreeGrafter"/>
</dbReference>
<evidence type="ECO:0000259" key="13">
    <source>
        <dbReference type="PROSITE" id="PS51281"/>
    </source>
</evidence>
<evidence type="ECO:0000256" key="2">
    <source>
        <dbReference type="ARBA" id="ARBA00009285"/>
    </source>
</evidence>
<dbReference type="SUPFAM" id="SSF46934">
    <property type="entry name" value="UBA-like"/>
    <property type="match status" value="1"/>
</dbReference>
<reference evidence="14" key="2">
    <citation type="submission" date="2014-06" db="EMBL/GenBank/DDBJ databases">
        <title>The complete genome of Blastobotrys (Arxula) adeninivorans LS3 - a yeast of biotechnological interest.</title>
        <authorList>
            <person name="Kunze G."/>
            <person name="Gaillardin C."/>
            <person name="Czernicka M."/>
            <person name="Durrens P."/>
            <person name="Martin T."/>
            <person name="Boer E."/>
            <person name="Gabaldon T."/>
            <person name="Cruz J."/>
            <person name="Talla E."/>
            <person name="Marck C."/>
            <person name="Goffeau A."/>
            <person name="Barbe V."/>
            <person name="Baret P."/>
            <person name="Baronian K."/>
            <person name="Beier S."/>
            <person name="Bleykasten C."/>
            <person name="Bode R."/>
            <person name="Casaregola S."/>
            <person name="Despons L."/>
            <person name="Fairhead C."/>
            <person name="Giersberg M."/>
            <person name="Gierski P."/>
            <person name="Hahnel U."/>
            <person name="Hartmann A."/>
            <person name="Jankowska D."/>
            <person name="Jubin C."/>
            <person name="Jung P."/>
            <person name="Lafontaine I."/>
            <person name="Leh-Louis V."/>
            <person name="Lemaire M."/>
            <person name="Marcet-Houben M."/>
            <person name="Mascher M."/>
            <person name="Morel G."/>
            <person name="Richard G.-F."/>
            <person name="Riechen J."/>
            <person name="Sacerdot C."/>
            <person name="Sarkar A."/>
            <person name="Savel G."/>
            <person name="Schacherer J."/>
            <person name="Sherman D."/>
            <person name="Straub M.-L."/>
            <person name="Stein N."/>
            <person name="Thierry A."/>
            <person name="Trautwein-Schult A."/>
            <person name="Westhof E."/>
            <person name="Worch S."/>
            <person name="Dujon B."/>
            <person name="Souciet J.-L."/>
            <person name="Wincker P."/>
            <person name="Scholz U."/>
            <person name="Neuveglise N."/>
        </authorList>
    </citation>
    <scope>NUCLEOTIDE SEQUENCE</scope>
    <source>
        <strain evidence="14">LS3</strain>
    </source>
</reference>
<keyword evidence="8" id="KW-0539">Nucleus</keyword>
<protein>
    <recommendedName>
        <fullName evidence="10">mRNA export factor MEX67</fullName>
    </recommendedName>
</protein>
<dbReference type="Gene3D" id="3.10.450.50">
    <property type="match status" value="1"/>
</dbReference>
<keyword evidence="5" id="KW-0433">Leucine-rich repeat</keyword>
<accession>A0A060T4E9</accession>
<dbReference type="Pfam" id="PF22602">
    <property type="entry name" value="NXF_NTF2"/>
    <property type="match status" value="1"/>
</dbReference>
<feature type="compositionally biased region" description="Low complexity" evidence="11">
    <location>
        <begin position="466"/>
        <end position="478"/>
    </location>
</feature>
<feature type="domain" description="NTF2" evidence="12">
    <location>
        <begin position="288"/>
        <end position="452"/>
    </location>
</feature>
<dbReference type="GO" id="GO:0016973">
    <property type="term" value="P:poly(A)+ mRNA export from nucleus"/>
    <property type="evidence" value="ECO:0007669"/>
    <property type="project" value="TreeGrafter"/>
</dbReference>
<keyword evidence="4" id="KW-0963">Cytoplasm</keyword>
<dbReference type="PROSITE" id="PS51281">
    <property type="entry name" value="TAP_C"/>
    <property type="match status" value="1"/>
</dbReference>
<comment type="function">
    <text evidence="9">Involved in the export of mRNA from the nucleus to the cytoplasm.</text>
</comment>
<dbReference type="InterPro" id="IPR005637">
    <property type="entry name" value="TAP_C_dom"/>
</dbReference>
<evidence type="ECO:0000256" key="7">
    <source>
        <dbReference type="ARBA" id="ARBA00022816"/>
    </source>
</evidence>
<name>A0A060T4E9_BLAAD</name>
<feature type="region of interest" description="Disordered" evidence="11">
    <location>
        <begin position="456"/>
        <end position="501"/>
    </location>
</feature>
<evidence type="ECO:0000259" key="12">
    <source>
        <dbReference type="PROSITE" id="PS50177"/>
    </source>
</evidence>
<reference evidence="14" key="1">
    <citation type="submission" date="2014-02" db="EMBL/GenBank/DDBJ databases">
        <authorList>
            <person name="Genoscope - CEA"/>
        </authorList>
    </citation>
    <scope>NUCLEOTIDE SEQUENCE</scope>
    <source>
        <strain evidence="14">LS3</strain>
    </source>
</reference>
<dbReference type="EMBL" id="HG937691">
    <property type="protein sequence ID" value="CDP33747.1"/>
    <property type="molecule type" value="Genomic_DNA"/>
</dbReference>
<comment type="similarity">
    <text evidence="2">Belongs to the NXF family.</text>
</comment>
<evidence type="ECO:0000313" key="14">
    <source>
        <dbReference type="EMBL" id="CDP33747.1"/>
    </source>
</evidence>
<keyword evidence="6" id="KW-0677">Repeat</keyword>
<evidence type="ECO:0000256" key="8">
    <source>
        <dbReference type="ARBA" id="ARBA00023242"/>
    </source>
</evidence>
<dbReference type="Pfam" id="PF18444">
    <property type="entry name" value="RRM_9"/>
    <property type="match status" value="1"/>
</dbReference>
<evidence type="ECO:0000256" key="5">
    <source>
        <dbReference type="ARBA" id="ARBA00022614"/>
    </source>
</evidence>
<dbReference type="InterPro" id="IPR001611">
    <property type="entry name" value="Leu-rich_rpt"/>
</dbReference>
<evidence type="ECO:0000256" key="1">
    <source>
        <dbReference type="ARBA" id="ARBA00004123"/>
    </source>
</evidence>
<dbReference type="Gene3D" id="3.80.10.10">
    <property type="entry name" value="Ribonuclease Inhibitor"/>
    <property type="match status" value="1"/>
</dbReference>
<dbReference type="FunFam" id="3.10.450.50:FF:000013">
    <property type="entry name" value="mRNA export factor mex67"/>
    <property type="match status" value="1"/>
</dbReference>
<dbReference type="InterPro" id="IPR009060">
    <property type="entry name" value="UBA-like_sf"/>
</dbReference>
<keyword evidence="3" id="KW-0813">Transport</keyword>
<dbReference type="InterPro" id="IPR040736">
    <property type="entry name" value="Mex67_RRM"/>
</dbReference>
<dbReference type="FunFam" id="3.80.10.10:FF:000296">
    <property type="entry name" value="mRNA export factor MEX67"/>
    <property type="match status" value="1"/>
</dbReference>
<comment type="subcellular location">
    <subcellularLocation>
        <location evidence="1">Nucleus</location>
    </subcellularLocation>
</comment>
<evidence type="ECO:0000256" key="9">
    <source>
        <dbReference type="ARBA" id="ARBA00055253"/>
    </source>
</evidence>
<dbReference type="Pfam" id="PF03943">
    <property type="entry name" value="TAP_C"/>
    <property type="match status" value="1"/>
</dbReference>
<evidence type="ECO:0000256" key="6">
    <source>
        <dbReference type="ARBA" id="ARBA00022737"/>
    </source>
</evidence>
<dbReference type="InterPro" id="IPR030217">
    <property type="entry name" value="NXF_fam"/>
</dbReference>
<dbReference type="PANTHER" id="PTHR10662:SF22">
    <property type="entry name" value="NUCLEAR RNA EXPORT FACTOR 1"/>
    <property type="match status" value="1"/>
</dbReference>
<dbReference type="InterPro" id="IPR002075">
    <property type="entry name" value="NTF2_dom"/>
</dbReference>
<organism evidence="14">
    <name type="scientific">Blastobotrys adeninivorans</name>
    <name type="common">Yeast</name>
    <name type="synonym">Arxula adeninivorans</name>
    <dbReference type="NCBI Taxonomy" id="409370"/>
    <lineage>
        <taxon>Eukaryota</taxon>
        <taxon>Fungi</taxon>
        <taxon>Dikarya</taxon>
        <taxon>Ascomycota</taxon>
        <taxon>Saccharomycotina</taxon>
        <taxon>Dipodascomycetes</taxon>
        <taxon>Dipodascales</taxon>
        <taxon>Trichomonascaceae</taxon>
        <taxon>Blastobotrys</taxon>
    </lineage>
</organism>
<dbReference type="InterPro" id="IPR018222">
    <property type="entry name" value="Nuclear_transport_factor_2_euk"/>
</dbReference>
<dbReference type="PhylomeDB" id="A0A060T4E9"/>
<dbReference type="Gene3D" id="1.10.8.10">
    <property type="entry name" value="DNA helicase RuvA subunit, C-terminal domain"/>
    <property type="match status" value="1"/>
</dbReference>
<evidence type="ECO:0000256" key="11">
    <source>
        <dbReference type="SAM" id="MobiDB-lite"/>
    </source>
</evidence>
<dbReference type="InterPro" id="IPR032710">
    <property type="entry name" value="NTF2-like_dom_sf"/>
</dbReference>
<dbReference type="InterPro" id="IPR032675">
    <property type="entry name" value="LRR_dom_sf"/>
</dbReference>
<dbReference type="SUPFAM" id="SSF54427">
    <property type="entry name" value="NTF2-like"/>
    <property type="match status" value="1"/>
</dbReference>
<feature type="compositionally biased region" description="Low complexity" evidence="11">
    <location>
        <begin position="487"/>
        <end position="496"/>
    </location>
</feature>
<evidence type="ECO:0000256" key="3">
    <source>
        <dbReference type="ARBA" id="ARBA00022448"/>
    </source>
</evidence>
<dbReference type="Pfam" id="PF24048">
    <property type="entry name" value="LRR_NXF1-5"/>
    <property type="match status" value="1"/>
</dbReference>
<dbReference type="PROSITE" id="PS50177">
    <property type="entry name" value="NTF2_DOMAIN"/>
    <property type="match status" value="1"/>
</dbReference>
<evidence type="ECO:0000256" key="10">
    <source>
        <dbReference type="ARBA" id="ARBA00069694"/>
    </source>
</evidence>
<proteinExistence type="inferred from homology"/>
<dbReference type="CDD" id="cd14342">
    <property type="entry name" value="UBA_TAP-C"/>
    <property type="match status" value="1"/>
</dbReference>
<evidence type="ECO:0000256" key="4">
    <source>
        <dbReference type="ARBA" id="ARBA00022490"/>
    </source>
</evidence>
<dbReference type="PANTHER" id="PTHR10662">
    <property type="entry name" value="NUCLEAR RNA EXPORT FACTOR"/>
    <property type="match status" value="1"/>
</dbReference>
<dbReference type="PROSITE" id="PS51450">
    <property type="entry name" value="LRR"/>
    <property type="match status" value="1"/>
</dbReference>
<feature type="region of interest" description="Disordered" evidence="11">
    <location>
        <begin position="1"/>
        <end position="29"/>
    </location>
</feature>
<gene>
    <name evidence="14" type="ORF">GNLVRS02_ARAD1A16588g</name>
</gene>